<sequence>MLNPAVTIKNPSAMTYQAIQQQFRQCLSVMEKLNQEGFIVSQFTVDGYSRPTLTLLHDRRCDALHKKGHAVRYALGTDRQGRWEKYQFLQDNCRITWEVR</sequence>
<reference evidence="2" key="2">
    <citation type="submission" date="2023-04" db="EMBL/GenBank/DDBJ databases">
        <title>Genome dynamics across the evolutionary transition to endosymbiosis.</title>
        <authorList>
            <person name="Siozios S."/>
            <person name="Nadal-Jimenez P."/>
            <person name="Azagi T."/>
            <person name="Sprong H."/>
            <person name="Frost C.L."/>
            <person name="Parratt S.R."/>
            <person name="Taylor G."/>
            <person name="Brettell L."/>
            <person name="Lew K.C."/>
            <person name="Croft L."/>
            <person name="King K.C."/>
            <person name="Brockhurst M.A."/>
            <person name="Hypsa V."/>
            <person name="Novakova E."/>
            <person name="Darby A.C."/>
            <person name="Hurst G.D.D."/>
        </authorList>
    </citation>
    <scope>NUCLEOTIDE SEQUENCE</scope>
    <source>
        <strain evidence="2">ANv_CAN</strain>
    </source>
</reference>
<dbReference type="KEGG" id="ans:ArsFIN_08170"/>
<dbReference type="EMBL" id="CP123523">
    <property type="protein sequence ID" value="WGM06423.1"/>
    <property type="molecule type" value="Genomic_DNA"/>
</dbReference>
<dbReference type="Proteomes" id="UP000295134">
    <property type="component" value="Chromosome"/>
</dbReference>
<dbReference type="Proteomes" id="UP001177592">
    <property type="component" value="Chromosome"/>
</dbReference>
<dbReference type="RefSeq" id="WP_246067330.1">
    <property type="nucleotide sequence ID" value="NZ_CP038613.1"/>
</dbReference>
<protein>
    <submittedName>
        <fullName evidence="1">Uncharacterized protein</fullName>
    </submittedName>
</protein>
<name>A0A4P7L0J1_9GAMM</name>
<dbReference type="EMBL" id="CP038613">
    <property type="protein sequence ID" value="QBY42272.1"/>
    <property type="molecule type" value="Genomic_DNA"/>
</dbReference>
<gene>
    <name evidence="1" type="ORF">ArsFIN_08170</name>
    <name evidence="2" type="ORF">QE258_03495</name>
</gene>
<proteinExistence type="predicted"/>
<evidence type="ECO:0000313" key="3">
    <source>
        <dbReference type="Proteomes" id="UP000295134"/>
    </source>
</evidence>
<reference evidence="1 3" key="1">
    <citation type="submission" date="2019-03" db="EMBL/GenBank/DDBJ databases">
        <title>Long-read sequencing reveals hyperdense prophage content in a complex bacterial symbiont genome.</title>
        <authorList>
            <person name="Frost C.L."/>
            <person name="Siozios S."/>
            <person name="Nadal-Jimenez P."/>
            <person name="Brockhurst M.A."/>
            <person name="King K.C."/>
            <person name="Darby A.C."/>
            <person name="Hurst G.D.D."/>
        </authorList>
    </citation>
    <scope>NUCLEOTIDE SEQUENCE [LARGE SCALE GENOMIC DNA]</scope>
    <source>
        <strain evidence="1 3">FIN</strain>
    </source>
</reference>
<organism evidence="1 3">
    <name type="scientific">Arsenophonus nasoniae</name>
    <name type="common">son-killer infecting Nasonia vitripennis</name>
    <dbReference type="NCBI Taxonomy" id="638"/>
    <lineage>
        <taxon>Bacteria</taxon>
        <taxon>Pseudomonadati</taxon>
        <taxon>Pseudomonadota</taxon>
        <taxon>Gammaproteobacteria</taxon>
        <taxon>Enterobacterales</taxon>
        <taxon>Morganellaceae</taxon>
        <taxon>Arsenophonus</taxon>
    </lineage>
</organism>
<dbReference type="AlphaFoldDB" id="A0A4P7L0J1"/>
<evidence type="ECO:0000313" key="2">
    <source>
        <dbReference type="EMBL" id="WGM06423.1"/>
    </source>
</evidence>
<accession>A0A4P7L0J1</accession>
<dbReference type="GeneID" id="96876069"/>
<evidence type="ECO:0000313" key="1">
    <source>
        <dbReference type="EMBL" id="QBY42272.1"/>
    </source>
</evidence>
<keyword evidence="4" id="KW-1185">Reference proteome</keyword>
<evidence type="ECO:0000313" key="4">
    <source>
        <dbReference type="Proteomes" id="UP001177592"/>
    </source>
</evidence>